<sequence length="147" mass="17058">MGGVGNDIRFYQLLETSQVANNTLTYRHVTVFAPTNRAFQKYNGSKSNLVLYHMYCVPYGTYGEFSRVFIDVYTDRNPVFQLVHWLTNIQPFSLNSFAGFYPSSNEHKYVYEDSSEKLSTDLHDNDDSRVSQKRLKKGQEEDEMKLG</sequence>
<evidence type="ECO:0000313" key="3">
    <source>
        <dbReference type="EMBL" id="KAF7381663.1"/>
    </source>
</evidence>
<feature type="domain" description="FAS1" evidence="2">
    <location>
        <begin position="10"/>
        <end position="48"/>
    </location>
</feature>
<dbReference type="Pfam" id="PF02469">
    <property type="entry name" value="Fasciclin"/>
    <property type="match status" value="1"/>
</dbReference>
<protein>
    <recommendedName>
        <fullName evidence="2">FAS1 domain-containing protein</fullName>
    </recommendedName>
</protein>
<dbReference type="AlphaFoldDB" id="A0A834MSS7"/>
<name>A0A834MSS7_VESVU</name>
<accession>A0A834MSS7</accession>
<evidence type="ECO:0000259" key="2">
    <source>
        <dbReference type="Pfam" id="PF02469"/>
    </source>
</evidence>
<reference evidence="3" key="1">
    <citation type="journal article" date="2020" name="G3 (Bethesda)">
        <title>High-Quality Assemblies for Three Invasive Social Wasps from the &lt;i&gt;Vespula&lt;/i&gt; Genus.</title>
        <authorList>
            <person name="Harrop T.W.R."/>
            <person name="Guhlin J."/>
            <person name="McLaughlin G.M."/>
            <person name="Permina E."/>
            <person name="Stockwell P."/>
            <person name="Gilligan J."/>
            <person name="Le Lec M.F."/>
            <person name="Gruber M.A.M."/>
            <person name="Quinn O."/>
            <person name="Lovegrove M."/>
            <person name="Duncan E.J."/>
            <person name="Remnant E.J."/>
            <person name="Van Eeckhoven J."/>
            <person name="Graham B."/>
            <person name="Knapp R.A."/>
            <person name="Langford K.W."/>
            <person name="Kronenberg Z."/>
            <person name="Press M.O."/>
            <person name="Eacker S.M."/>
            <person name="Wilson-Rankin E.E."/>
            <person name="Purcell J."/>
            <person name="Lester P.J."/>
            <person name="Dearden P.K."/>
        </authorList>
    </citation>
    <scope>NUCLEOTIDE SEQUENCE</scope>
    <source>
        <strain evidence="3">Marl-1</strain>
    </source>
</reference>
<evidence type="ECO:0000313" key="4">
    <source>
        <dbReference type="Proteomes" id="UP000614350"/>
    </source>
</evidence>
<dbReference type="Gene3D" id="2.30.180.10">
    <property type="entry name" value="FAS1 domain"/>
    <property type="match status" value="1"/>
</dbReference>
<dbReference type="Proteomes" id="UP000614350">
    <property type="component" value="Unassembled WGS sequence"/>
</dbReference>
<dbReference type="InterPro" id="IPR000782">
    <property type="entry name" value="FAS1_domain"/>
</dbReference>
<dbReference type="InterPro" id="IPR036378">
    <property type="entry name" value="FAS1_dom_sf"/>
</dbReference>
<feature type="compositionally biased region" description="Basic and acidic residues" evidence="1">
    <location>
        <begin position="118"/>
        <end position="130"/>
    </location>
</feature>
<feature type="region of interest" description="Disordered" evidence="1">
    <location>
        <begin position="118"/>
        <end position="147"/>
    </location>
</feature>
<dbReference type="SUPFAM" id="SSF82153">
    <property type="entry name" value="FAS1 domain"/>
    <property type="match status" value="1"/>
</dbReference>
<comment type="caution">
    <text evidence="3">The sequence shown here is derived from an EMBL/GenBank/DDBJ whole genome shotgun (WGS) entry which is preliminary data.</text>
</comment>
<gene>
    <name evidence="3" type="ORF">HZH66_014057</name>
</gene>
<keyword evidence="4" id="KW-1185">Reference proteome</keyword>
<organism evidence="3 4">
    <name type="scientific">Vespula vulgaris</name>
    <name type="common">Yellow jacket</name>
    <name type="synonym">Wasp</name>
    <dbReference type="NCBI Taxonomy" id="7454"/>
    <lineage>
        <taxon>Eukaryota</taxon>
        <taxon>Metazoa</taxon>
        <taxon>Ecdysozoa</taxon>
        <taxon>Arthropoda</taxon>
        <taxon>Hexapoda</taxon>
        <taxon>Insecta</taxon>
        <taxon>Pterygota</taxon>
        <taxon>Neoptera</taxon>
        <taxon>Endopterygota</taxon>
        <taxon>Hymenoptera</taxon>
        <taxon>Apocrita</taxon>
        <taxon>Aculeata</taxon>
        <taxon>Vespoidea</taxon>
        <taxon>Vespidae</taxon>
        <taxon>Vespinae</taxon>
        <taxon>Vespula</taxon>
    </lineage>
</organism>
<proteinExistence type="predicted"/>
<evidence type="ECO:0000256" key="1">
    <source>
        <dbReference type="SAM" id="MobiDB-lite"/>
    </source>
</evidence>
<dbReference type="EMBL" id="JACSEA010000020">
    <property type="protein sequence ID" value="KAF7381663.1"/>
    <property type="molecule type" value="Genomic_DNA"/>
</dbReference>